<keyword evidence="3" id="KW-0288">FMN</keyword>
<proteinExistence type="inferred from homology"/>
<comment type="similarity">
    <text evidence="8">Belongs to the Dus family. Dus1 subfamily.</text>
</comment>
<accession>A0A4C1ZPS7</accession>
<keyword evidence="5" id="KW-0521">NADP</keyword>
<dbReference type="OrthoDB" id="272303at2759"/>
<evidence type="ECO:0000256" key="12">
    <source>
        <dbReference type="ARBA" id="ARBA00048934"/>
    </source>
</evidence>
<sequence length="337" mass="37681">MAAAAKLAEEHCDAIDINLGCPQAIAKRGRYGSFLQDDWQLLKEIVGAMSKAVNIPITCKVRVFESIEKSVAYALMLQESGCKLLTVHGRTREQKGPLTGIASWKHIKAVRNAVSIPMLANGNIQCLEDVYRCLEYTKVDGVMSAEGILTNPALFKGVNPVTWIVALEYLCLVEKYPCPSSYIRGHLFKIFHKIFMFEDNSGDRQLLATAQNLNDFKKRFPELILAFGTVGADVVEKVDDEGNIECRFKLFSSYPSDRTQCIRVSLENNGEVARTVAPPTVSANLAFYLSILLMEISQQSWSKFADKKNRFVDKRKRLIVMKNSESKMTPKEGGDNP</sequence>
<evidence type="ECO:0000256" key="13">
    <source>
        <dbReference type="ARBA" id="ARBA00049467"/>
    </source>
</evidence>
<organism evidence="15 16">
    <name type="scientific">Eumeta variegata</name>
    <name type="common">Bagworm moth</name>
    <name type="synonym">Eumeta japonica</name>
    <dbReference type="NCBI Taxonomy" id="151549"/>
    <lineage>
        <taxon>Eukaryota</taxon>
        <taxon>Metazoa</taxon>
        <taxon>Ecdysozoa</taxon>
        <taxon>Arthropoda</taxon>
        <taxon>Hexapoda</taxon>
        <taxon>Insecta</taxon>
        <taxon>Pterygota</taxon>
        <taxon>Neoptera</taxon>
        <taxon>Endopterygota</taxon>
        <taxon>Lepidoptera</taxon>
        <taxon>Glossata</taxon>
        <taxon>Ditrysia</taxon>
        <taxon>Tineoidea</taxon>
        <taxon>Psychidae</taxon>
        <taxon>Oiketicinae</taxon>
        <taxon>Eumeta</taxon>
    </lineage>
</organism>
<dbReference type="STRING" id="151549.A0A4C1ZPS7"/>
<dbReference type="GO" id="GO:0017150">
    <property type="term" value="F:tRNA dihydrouridine synthase activity"/>
    <property type="evidence" value="ECO:0007669"/>
    <property type="project" value="InterPro"/>
</dbReference>
<evidence type="ECO:0000313" key="15">
    <source>
        <dbReference type="EMBL" id="GBP90871.1"/>
    </source>
</evidence>
<evidence type="ECO:0000256" key="7">
    <source>
        <dbReference type="ARBA" id="ARBA00023027"/>
    </source>
</evidence>
<keyword evidence="16" id="KW-1185">Reference proteome</keyword>
<dbReference type="Pfam" id="PF01207">
    <property type="entry name" value="Dus"/>
    <property type="match status" value="1"/>
</dbReference>
<evidence type="ECO:0000259" key="14">
    <source>
        <dbReference type="Pfam" id="PF01207"/>
    </source>
</evidence>
<evidence type="ECO:0000256" key="8">
    <source>
        <dbReference type="ARBA" id="ARBA00038313"/>
    </source>
</evidence>
<dbReference type="SUPFAM" id="SSF51395">
    <property type="entry name" value="FMN-linked oxidoreductases"/>
    <property type="match status" value="1"/>
</dbReference>
<gene>
    <name evidence="15" type="ORF">EVAR_78521_1</name>
</gene>
<evidence type="ECO:0000313" key="16">
    <source>
        <dbReference type="Proteomes" id="UP000299102"/>
    </source>
</evidence>
<keyword evidence="2" id="KW-0285">Flavoprotein</keyword>
<dbReference type="InterPro" id="IPR018517">
    <property type="entry name" value="tRNA_hU_synthase_CS"/>
</dbReference>
<dbReference type="EC" id="1.3.1.88" evidence="9"/>
<evidence type="ECO:0000256" key="3">
    <source>
        <dbReference type="ARBA" id="ARBA00022643"/>
    </source>
</evidence>
<dbReference type="PANTHER" id="PTHR11082">
    <property type="entry name" value="TRNA-DIHYDROURIDINE SYNTHASE"/>
    <property type="match status" value="1"/>
</dbReference>
<comment type="catalytic activity">
    <reaction evidence="12">
        <text>5,6-dihydrouridine(16) in tRNA + NAD(+) = uridine(16) in tRNA + NADH + H(+)</text>
        <dbReference type="Rhea" id="RHEA:53380"/>
        <dbReference type="Rhea" id="RHEA-COMP:13543"/>
        <dbReference type="Rhea" id="RHEA-COMP:13544"/>
        <dbReference type="ChEBI" id="CHEBI:15378"/>
        <dbReference type="ChEBI" id="CHEBI:57540"/>
        <dbReference type="ChEBI" id="CHEBI:57945"/>
        <dbReference type="ChEBI" id="CHEBI:65315"/>
        <dbReference type="ChEBI" id="CHEBI:74443"/>
        <dbReference type="EC" id="1.3.1.88"/>
    </reaction>
    <physiologicalReaction direction="right-to-left" evidence="12">
        <dbReference type="Rhea" id="RHEA:53382"/>
    </physiologicalReaction>
</comment>
<evidence type="ECO:0000256" key="6">
    <source>
        <dbReference type="ARBA" id="ARBA00023002"/>
    </source>
</evidence>
<comment type="catalytic activity">
    <reaction evidence="10">
        <text>5,6-dihydrouridine(17) in tRNA + NAD(+) = uridine(17) in tRNA + NADH + H(+)</text>
        <dbReference type="Rhea" id="RHEA:53372"/>
        <dbReference type="Rhea" id="RHEA-COMP:13541"/>
        <dbReference type="Rhea" id="RHEA-COMP:13542"/>
        <dbReference type="ChEBI" id="CHEBI:15378"/>
        <dbReference type="ChEBI" id="CHEBI:57540"/>
        <dbReference type="ChEBI" id="CHEBI:57945"/>
        <dbReference type="ChEBI" id="CHEBI:65315"/>
        <dbReference type="ChEBI" id="CHEBI:74443"/>
        <dbReference type="EC" id="1.3.1.88"/>
    </reaction>
    <physiologicalReaction direction="right-to-left" evidence="10">
        <dbReference type="Rhea" id="RHEA:53374"/>
    </physiologicalReaction>
</comment>
<dbReference type="InterPro" id="IPR013785">
    <property type="entry name" value="Aldolase_TIM"/>
</dbReference>
<dbReference type="Gene3D" id="3.20.20.70">
    <property type="entry name" value="Aldolase class I"/>
    <property type="match status" value="1"/>
</dbReference>
<dbReference type="PANTHER" id="PTHR11082:SF5">
    <property type="entry name" value="TRNA-DIHYDROURIDINE(16_17) SYNTHASE [NAD(P)(+)]-LIKE"/>
    <property type="match status" value="1"/>
</dbReference>
<comment type="cofactor">
    <cofactor evidence="1">
        <name>FMN</name>
        <dbReference type="ChEBI" id="CHEBI:58210"/>
    </cofactor>
</comment>
<comment type="catalytic activity">
    <reaction evidence="13">
        <text>5,6-dihydrouridine(17) in tRNA + NADP(+) = uridine(17) in tRNA + NADPH + H(+)</text>
        <dbReference type="Rhea" id="RHEA:53368"/>
        <dbReference type="Rhea" id="RHEA-COMP:13541"/>
        <dbReference type="Rhea" id="RHEA-COMP:13542"/>
        <dbReference type="ChEBI" id="CHEBI:15378"/>
        <dbReference type="ChEBI" id="CHEBI:57783"/>
        <dbReference type="ChEBI" id="CHEBI:58349"/>
        <dbReference type="ChEBI" id="CHEBI:65315"/>
        <dbReference type="ChEBI" id="CHEBI:74443"/>
        <dbReference type="EC" id="1.3.1.88"/>
    </reaction>
    <physiologicalReaction direction="right-to-left" evidence="13">
        <dbReference type="Rhea" id="RHEA:53370"/>
    </physiologicalReaction>
</comment>
<dbReference type="EMBL" id="BGZK01002121">
    <property type="protein sequence ID" value="GBP90871.1"/>
    <property type="molecule type" value="Genomic_DNA"/>
</dbReference>
<evidence type="ECO:0000256" key="10">
    <source>
        <dbReference type="ARBA" id="ARBA00047287"/>
    </source>
</evidence>
<dbReference type="Proteomes" id="UP000299102">
    <property type="component" value="Unassembled WGS sequence"/>
</dbReference>
<dbReference type="GO" id="GO:0050660">
    <property type="term" value="F:flavin adenine dinucleotide binding"/>
    <property type="evidence" value="ECO:0007669"/>
    <property type="project" value="InterPro"/>
</dbReference>
<evidence type="ECO:0000256" key="5">
    <source>
        <dbReference type="ARBA" id="ARBA00022857"/>
    </source>
</evidence>
<dbReference type="PROSITE" id="PS01136">
    <property type="entry name" value="UPF0034"/>
    <property type="match status" value="1"/>
</dbReference>
<keyword evidence="7" id="KW-0520">NAD</keyword>
<dbReference type="AlphaFoldDB" id="A0A4C1ZPS7"/>
<keyword evidence="6" id="KW-0560">Oxidoreductase</keyword>
<comment type="catalytic activity">
    <reaction evidence="11">
        <text>5,6-dihydrouridine(16) in tRNA + NADP(+) = uridine(16) in tRNA + NADPH + H(+)</text>
        <dbReference type="Rhea" id="RHEA:53376"/>
        <dbReference type="Rhea" id="RHEA-COMP:13543"/>
        <dbReference type="Rhea" id="RHEA-COMP:13544"/>
        <dbReference type="ChEBI" id="CHEBI:15378"/>
        <dbReference type="ChEBI" id="CHEBI:57783"/>
        <dbReference type="ChEBI" id="CHEBI:58349"/>
        <dbReference type="ChEBI" id="CHEBI:65315"/>
        <dbReference type="ChEBI" id="CHEBI:74443"/>
        <dbReference type="EC" id="1.3.1.88"/>
    </reaction>
    <physiologicalReaction direction="right-to-left" evidence="11">
        <dbReference type="Rhea" id="RHEA:53378"/>
    </physiologicalReaction>
</comment>
<reference evidence="15 16" key="1">
    <citation type="journal article" date="2019" name="Commun. Biol.">
        <title>The bagworm genome reveals a unique fibroin gene that provides high tensile strength.</title>
        <authorList>
            <person name="Kono N."/>
            <person name="Nakamura H."/>
            <person name="Ohtoshi R."/>
            <person name="Tomita M."/>
            <person name="Numata K."/>
            <person name="Arakawa K."/>
        </authorList>
    </citation>
    <scope>NUCLEOTIDE SEQUENCE [LARGE SCALE GENOMIC DNA]</scope>
</reference>
<evidence type="ECO:0000256" key="9">
    <source>
        <dbReference type="ARBA" id="ARBA00038890"/>
    </source>
</evidence>
<feature type="domain" description="DUS-like FMN-binding" evidence="14">
    <location>
        <begin position="1"/>
        <end position="163"/>
    </location>
</feature>
<keyword evidence="4" id="KW-0819">tRNA processing</keyword>
<dbReference type="CDD" id="cd02801">
    <property type="entry name" value="DUS_like_FMN"/>
    <property type="match status" value="1"/>
</dbReference>
<protein>
    <recommendedName>
        <fullName evidence="9">tRNA-dihydrouridine(16/17) synthase [NAD(P)(+)]</fullName>
        <ecNumber evidence="9">1.3.1.88</ecNumber>
    </recommendedName>
</protein>
<evidence type="ECO:0000256" key="2">
    <source>
        <dbReference type="ARBA" id="ARBA00022630"/>
    </source>
</evidence>
<dbReference type="InterPro" id="IPR035587">
    <property type="entry name" value="DUS-like_FMN-bd"/>
</dbReference>
<evidence type="ECO:0000256" key="1">
    <source>
        <dbReference type="ARBA" id="ARBA00001917"/>
    </source>
</evidence>
<name>A0A4C1ZPS7_EUMVA</name>
<evidence type="ECO:0000256" key="4">
    <source>
        <dbReference type="ARBA" id="ARBA00022694"/>
    </source>
</evidence>
<comment type="caution">
    <text evidence="15">The sequence shown here is derived from an EMBL/GenBank/DDBJ whole genome shotgun (WGS) entry which is preliminary data.</text>
</comment>
<evidence type="ECO:0000256" key="11">
    <source>
        <dbReference type="ARBA" id="ARBA00047652"/>
    </source>
</evidence>